<dbReference type="AlphaFoldDB" id="A0AAX3RN35"/>
<evidence type="ECO:0000313" key="1">
    <source>
        <dbReference type="EMBL" id="WEY84788.1"/>
    </source>
</evidence>
<protein>
    <submittedName>
        <fullName evidence="1">Phage tail assembly chaperone</fullName>
    </submittedName>
</protein>
<accession>A0AAX3RN35</accession>
<name>A0AAX3RN35_BACIU</name>
<dbReference type="Proteomes" id="UP001214898">
    <property type="component" value="Chromosome"/>
</dbReference>
<dbReference type="RefSeq" id="WP_017697416.1">
    <property type="nucleotide sequence ID" value="NZ_CP035403.1"/>
</dbReference>
<dbReference type="EMBL" id="CP120576">
    <property type="protein sequence ID" value="WEY84788.1"/>
    <property type="molecule type" value="Genomic_DNA"/>
</dbReference>
<reference evidence="1" key="1">
    <citation type="submission" date="2025-02" db="EMBL/GenBank/DDBJ databases">
        <title>Complete genome sequences of 52 Bacillus and Priestia strains isolated from West-African fermentations and 26 reference strains from the DSMZ collection.</title>
        <authorList>
            <person name="Wiedenbein E.S."/>
            <person name="Canoy T.S."/>
            <person name="Hui Y."/>
            <person name="Parkouda C."/>
            <person name="Dawende C."/>
            <person name="Ametefe E."/>
            <person name="Jespersen L."/>
            <person name="Nielsen D.S."/>
        </authorList>
    </citation>
    <scope>NUCLEOTIDE SEQUENCE</scope>
    <source>
        <strain evidence="1">PRO56</strain>
    </source>
</reference>
<organism evidence="1 2">
    <name type="scientific">Bacillus subtilis</name>
    <dbReference type="NCBI Taxonomy" id="1423"/>
    <lineage>
        <taxon>Bacteria</taxon>
        <taxon>Bacillati</taxon>
        <taxon>Bacillota</taxon>
        <taxon>Bacilli</taxon>
        <taxon>Bacillales</taxon>
        <taxon>Bacillaceae</taxon>
        <taxon>Bacillus</taxon>
    </lineage>
</organism>
<sequence length="127" mass="14927">MAVRKIEIKKSYEEVEIGDSIYKIPFDDDSLKKYESFSKEYYAAVKKLEKVNVNNASDKQLEQLELENERLTKQAIEMFLGEGTYSHIYEQAGRSVFVVAEIVFSLLEVVEEKFQDFQNRGKKYYTK</sequence>
<gene>
    <name evidence="1" type="ORF">P5633_21645</name>
</gene>
<proteinExistence type="predicted"/>
<evidence type="ECO:0000313" key="2">
    <source>
        <dbReference type="Proteomes" id="UP001214898"/>
    </source>
</evidence>